<dbReference type="VEuPathDB" id="VectorBase:GPPI038751"/>
<dbReference type="Proteomes" id="UP000092460">
    <property type="component" value="Unassembled WGS sequence"/>
</dbReference>
<name>A0A1B0BRZ4_9MUSC</name>
<dbReference type="EMBL" id="JXJN01019428">
    <property type="status" value="NOT_ANNOTATED_CDS"/>
    <property type="molecule type" value="Genomic_DNA"/>
</dbReference>
<proteinExistence type="predicted"/>
<reference evidence="2" key="1">
    <citation type="submission" date="2015-01" db="EMBL/GenBank/DDBJ databases">
        <authorList>
            <person name="Aksoy S."/>
            <person name="Warren W."/>
            <person name="Wilson R.K."/>
        </authorList>
    </citation>
    <scope>NUCLEOTIDE SEQUENCE [LARGE SCALE GENOMIC DNA]</scope>
    <source>
        <strain evidence="2">IAEA</strain>
    </source>
</reference>
<keyword evidence="2" id="KW-1185">Reference proteome</keyword>
<evidence type="ECO:0000313" key="1">
    <source>
        <dbReference type="EnsemblMetazoa" id="GPPI038751-PA"/>
    </source>
</evidence>
<organism evidence="1 2">
    <name type="scientific">Glossina palpalis gambiensis</name>
    <dbReference type="NCBI Taxonomy" id="67801"/>
    <lineage>
        <taxon>Eukaryota</taxon>
        <taxon>Metazoa</taxon>
        <taxon>Ecdysozoa</taxon>
        <taxon>Arthropoda</taxon>
        <taxon>Hexapoda</taxon>
        <taxon>Insecta</taxon>
        <taxon>Pterygota</taxon>
        <taxon>Neoptera</taxon>
        <taxon>Endopterygota</taxon>
        <taxon>Diptera</taxon>
        <taxon>Brachycera</taxon>
        <taxon>Muscomorpha</taxon>
        <taxon>Hippoboscoidea</taxon>
        <taxon>Glossinidae</taxon>
        <taxon>Glossina</taxon>
    </lineage>
</organism>
<evidence type="ECO:0000313" key="2">
    <source>
        <dbReference type="Proteomes" id="UP000092460"/>
    </source>
</evidence>
<protein>
    <recommendedName>
        <fullName evidence="3">LITAF domain-containing protein</fullName>
    </recommendedName>
</protein>
<reference evidence="1" key="2">
    <citation type="submission" date="2020-05" db="UniProtKB">
        <authorList>
            <consortium name="EnsemblMetazoa"/>
        </authorList>
    </citation>
    <scope>IDENTIFICATION</scope>
    <source>
        <strain evidence="1">IAEA</strain>
    </source>
</reference>
<evidence type="ECO:0008006" key="3">
    <source>
        <dbReference type="Google" id="ProtNLM"/>
    </source>
</evidence>
<sequence length="118" mass="13168">MSGTVDERRPCSISSSCIIPLRSLSSDPTRVCCDNCGLVRYVEVRSWRINVGLLDDVEVILFVVGPLAEFILICRKTDCFPLGVVAISISIANVHSSKSDRIVLPITQYRIVRLRRMS</sequence>
<accession>A0A1B0BRZ4</accession>
<dbReference type="EnsemblMetazoa" id="GPPI038751-RA">
    <property type="protein sequence ID" value="GPPI038751-PA"/>
    <property type="gene ID" value="GPPI038751"/>
</dbReference>
<dbReference type="AlphaFoldDB" id="A0A1B0BRZ4"/>